<evidence type="ECO:0000313" key="13">
    <source>
        <dbReference type="Proteomes" id="UP001157947"/>
    </source>
</evidence>
<evidence type="ECO:0000256" key="2">
    <source>
        <dbReference type="ARBA" id="ARBA00022692"/>
    </source>
</evidence>
<dbReference type="PANTHER" id="PTHR22777:SF17">
    <property type="entry name" value="UPF0053 PROTEIN SLL0260"/>
    <property type="match status" value="1"/>
</dbReference>
<evidence type="ECO:0000256" key="8">
    <source>
        <dbReference type="PROSITE-ProRule" id="PRU01193"/>
    </source>
</evidence>
<dbReference type="Pfam" id="PF00571">
    <property type="entry name" value="CBS"/>
    <property type="match status" value="2"/>
</dbReference>
<dbReference type="InterPro" id="IPR005170">
    <property type="entry name" value="Transptr-assoc_dom"/>
</dbReference>
<keyword evidence="6 8" id="KW-0472">Membrane</keyword>
<evidence type="ECO:0000256" key="5">
    <source>
        <dbReference type="ARBA" id="ARBA00023122"/>
    </source>
</evidence>
<evidence type="ECO:0000313" key="12">
    <source>
        <dbReference type="EMBL" id="SMP15729.1"/>
    </source>
</evidence>
<keyword evidence="3" id="KW-0677">Repeat</keyword>
<feature type="domain" description="CBS" evidence="10">
    <location>
        <begin position="169"/>
        <end position="228"/>
    </location>
</feature>
<evidence type="ECO:0000256" key="3">
    <source>
        <dbReference type="ARBA" id="ARBA00022737"/>
    </source>
</evidence>
<dbReference type="Pfam" id="PF01595">
    <property type="entry name" value="CNNM"/>
    <property type="match status" value="1"/>
</dbReference>
<keyword evidence="4 8" id="KW-1133">Transmembrane helix</keyword>
<dbReference type="FunFam" id="3.10.580.10:FF:000002">
    <property type="entry name" value="Magnesium/cobalt efflux protein CorC"/>
    <property type="match status" value="1"/>
</dbReference>
<reference evidence="12" key="1">
    <citation type="submission" date="2017-05" db="EMBL/GenBank/DDBJ databases">
        <authorList>
            <person name="Varghese N."/>
            <person name="Submissions S."/>
        </authorList>
    </citation>
    <scope>NUCLEOTIDE SEQUENCE</scope>
    <source>
        <strain evidence="12">DSM 18763</strain>
    </source>
</reference>
<dbReference type="EMBL" id="FXTX01000014">
    <property type="protein sequence ID" value="SMP15729.1"/>
    <property type="molecule type" value="Genomic_DNA"/>
</dbReference>
<feature type="domain" description="CNNM transmembrane" evidence="11">
    <location>
        <begin position="1"/>
        <end position="150"/>
    </location>
</feature>
<proteinExistence type="predicted"/>
<dbReference type="GO" id="GO:0005886">
    <property type="term" value="C:plasma membrane"/>
    <property type="evidence" value="ECO:0007669"/>
    <property type="project" value="TreeGrafter"/>
</dbReference>
<comment type="subcellular location">
    <subcellularLocation>
        <location evidence="1">Membrane</location>
        <topology evidence="1">Multi-pass membrane protein</topology>
    </subcellularLocation>
</comment>
<evidence type="ECO:0000259" key="11">
    <source>
        <dbReference type="PROSITE" id="PS51846"/>
    </source>
</evidence>
<dbReference type="SMART" id="SM01091">
    <property type="entry name" value="CorC_HlyC"/>
    <property type="match status" value="1"/>
</dbReference>
<dbReference type="Gene3D" id="3.10.580.10">
    <property type="entry name" value="CBS-domain"/>
    <property type="match status" value="1"/>
</dbReference>
<dbReference type="Proteomes" id="UP001157947">
    <property type="component" value="Unassembled WGS sequence"/>
</dbReference>
<feature type="transmembrane region" description="Helical" evidence="9">
    <location>
        <begin position="84"/>
        <end position="106"/>
    </location>
</feature>
<dbReference type="SUPFAM" id="SSF54631">
    <property type="entry name" value="CBS-domain pair"/>
    <property type="match status" value="1"/>
</dbReference>
<dbReference type="InterPro" id="IPR036318">
    <property type="entry name" value="FAD-bd_PCMH-like_sf"/>
</dbReference>
<organism evidence="12 13">
    <name type="scientific">Venenivibrio stagnispumantis</name>
    <dbReference type="NCBI Taxonomy" id="407998"/>
    <lineage>
        <taxon>Bacteria</taxon>
        <taxon>Pseudomonadati</taxon>
        <taxon>Aquificota</taxon>
        <taxon>Aquificia</taxon>
        <taxon>Aquificales</taxon>
        <taxon>Hydrogenothermaceae</taxon>
        <taxon>Venenivibrio</taxon>
    </lineage>
</organism>
<name>A0AA46AEY5_9AQUI</name>
<keyword evidence="2 8" id="KW-0812">Transmembrane</keyword>
<evidence type="ECO:0000256" key="6">
    <source>
        <dbReference type="ARBA" id="ARBA00023136"/>
    </source>
</evidence>
<dbReference type="InterPro" id="IPR046342">
    <property type="entry name" value="CBS_dom_sf"/>
</dbReference>
<feature type="domain" description="CBS" evidence="10">
    <location>
        <begin position="233"/>
        <end position="289"/>
    </location>
</feature>
<dbReference type="GO" id="GO:0050660">
    <property type="term" value="F:flavin adenine dinucleotide binding"/>
    <property type="evidence" value="ECO:0007669"/>
    <property type="project" value="InterPro"/>
</dbReference>
<keyword evidence="5 7" id="KW-0129">CBS domain</keyword>
<dbReference type="SMART" id="SM00116">
    <property type="entry name" value="CBS"/>
    <property type="match status" value="2"/>
</dbReference>
<feature type="transmembrane region" description="Helical" evidence="9">
    <location>
        <begin position="52"/>
        <end position="72"/>
    </location>
</feature>
<dbReference type="Gene3D" id="3.30.465.10">
    <property type="match status" value="1"/>
</dbReference>
<sequence length="380" mass="44065">MAKKGNKLAILIDKIRSKPKELVITFLIGNEIVNISISAITASFIIENFGEKYLFIGVLLSTILLLTFGEITPKTIGANFPEKYAFKTVRIFYLFYIIFTPFRFIIQKFVEKILKKFGVDIPTESKKISEEDIKSIIHLGVENKVFSEEELEIIESALELHQKTAVEIMTPRRDIFALEKNLTIEEALSELKDHDYSKIPVYEENLDKIVGILYIKDILPYIFDGKDKKIQDFIREAIFVPEFATLLDVIKSFEENKIKIAIVVDEHGTVVGLITFQDILEYIVGDIPEEFEVEEPSIEKIDENKWKVSGKIDIEILKEHINLQLPEDYDYDTLAGFILDQLKKFPEEGEKFRYQDFEFTILEMDINRIVTVLIEKKEET</sequence>
<dbReference type="Pfam" id="PF03471">
    <property type="entry name" value="CorC_HlyC"/>
    <property type="match status" value="1"/>
</dbReference>
<evidence type="ECO:0000256" key="9">
    <source>
        <dbReference type="SAM" id="Phobius"/>
    </source>
</evidence>
<evidence type="ECO:0000256" key="1">
    <source>
        <dbReference type="ARBA" id="ARBA00004141"/>
    </source>
</evidence>
<comment type="caution">
    <text evidence="12">The sequence shown here is derived from an EMBL/GenBank/DDBJ whole genome shotgun (WGS) entry which is preliminary data.</text>
</comment>
<dbReference type="SUPFAM" id="SSF56176">
    <property type="entry name" value="FAD-binding/transporter-associated domain-like"/>
    <property type="match status" value="1"/>
</dbReference>
<keyword evidence="13" id="KW-1185">Reference proteome</keyword>
<gene>
    <name evidence="12" type="ORF">SAMN06264868_11410</name>
</gene>
<dbReference type="InterPro" id="IPR016169">
    <property type="entry name" value="FAD-bd_PCMH_sub2"/>
</dbReference>
<dbReference type="PANTHER" id="PTHR22777">
    <property type="entry name" value="HEMOLYSIN-RELATED"/>
    <property type="match status" value="1"/>
</dbReference>
<protein>
    <submittedName>
        <fullName evidence="12">Hemolysin, contains CBS domains</fullName>
    </submittedName>
</protein>
<dbReference type="AlphaFoldDB" id="A0AA46AEY5"/>
<dbReference type="PROSITE" id="PS51371">
    <property type="entry name" value="CBS"/>
    <property type="match status" value="2"/>
</dbReference>
<evidence type="ECO:0000256" key="7">
    <source>
        <dbReference type="PROSITE-ProRule" id="PRU00703"/>
    </source>
</evidence>
<evidence type="ECO:0000256" key="4">
    <source>
        <dbReference type="ARBA" id="ARBA00022989"/>
    </source>
</evidence>
<evidence type="ECO:0000259" key="10">
    <source>
        <dbReference type="PROSITE" id="PS51371"/>
    </source>
</evidence>
<dbReference type="InterPro" id="IPR044751">
    <property type="entry name" value="Ion_transp-like_CBS"/>
</dbReference>
<accession>A0AA46AEY5</accession>
<dbReference type="InterPro" id="IPR000644">
    <property type="entry name" value="CBS_dom"/>
</dbReference>
<feature type="transmembrane region" description="Helical" evidence="9">
    <location>
        <begin position="21"/>
        <end position="46"/>
    </location>
</feature>
<dbReference type="CDD" id="cd04590">
    <property type="entry name" value="CBS_pair_CorC_HlyC_assoc"/>
    <property type="match status" value="1"/>
</dbReference>
<dbReference type="PROSITE" id="PS51846">
    <property type="entry name" value="CNNM"/>
    <property type="match status" value="1"/>
</dbReference>
<dbReference type="InterPro" id="IPR002550">
    <property type="entry name" value="CNNM"/>
</dbReference>